<dbReference type="AlphaFoldDB" id="A0A3N4J056"/>
<reference evidence="2 3" key="1">
    <citation type="journal article" date="2018" name="Nat. Ecol. Evol.">
        <title>Pezizomycetes genomes reveal the molecular basis of ectomycorrhizal truffle lifestyle.</title>
        <authorList>
            <person name="Murat C."/>
            <person name="Payen T."/>
            <person name="Noel B."/>
            <person name="Kuo A."/>
            <person name="Morin E."/>
            <person name="Chen J."/>
            <person name="Kohler A."/>
            <person name="Krizsan K."/>
            <person name="Balestrini R."/>
            <person name="Da Silva C."/>
            <person name="Montanini B."/>
            <person name="Hainaut M."/>
            <person name="Levati E."/>
            <person name="Barry K.W."/>
            <person name="Belfiori B."/>
            <person name="Cichocki N."/>
            <person name="Clum A."/>
            <person name="Dockter R.B."/>
            <person name="Fauchery L."/>
            <person name="Guy J."/>
            <person name="Iotti M."/>
            <person name="Le Tacon F."/>
            <person name="Lindquist E.A."/>
            <person name="Lipzen A."/>
            <person name="Malagnac F."/>
            <person name="Mello A."/>
            <person name="Molinier V."/>
            <person name="Miyauchi S."/>
            <person name="Poulain J."/>
            <person name="Riccioni C."/>
            <person name="Rubini A."/>
            <person name="Sitrit Y."/>
            <person name="Splivallo R."/>
            <person name="Traeger S."/>
            <person name="Wang M."/>
            <person name="Zifcakova L."/>
            <person name="Wipf D."/>
            <person name="Zambonelli A."/>
            <person name="Paolocci F."/>
            <person name="Nowrousian M."/>
            <person name="Ottonello S."/>
            <person name="Baldrian P."/>
            <person name="Spatafora J.W."/>
            <person name="Henrissat B."/>
            <person name="Nagy L.G."/>
            <person name="Aury J.M."/>
            <person name="Wincker P."/>
            <person name="Grigoriev I.V."/>
            <person name="Bonfante P."/>
            <person name="Martin F.M."/>
        </authorList>
    </citation>
    <scope>NUCLEOTIDE SEQUENCE [LARGE SCALE GENOMIC DNA]</scope>
    <source>
        <strain evidence="2 3">120613-1</strain>
    </source>
</reference>
<organism evidence="2 3">
    <name type="scientific">Choiromyces venosus 120613-1</name>
    <dbReference type="NCBI Taxonomy" id="1336337"/>
    <lineage>
        <taxon>Eukaryota</taxon>
        <taxon>Fungi</taxon>
        <taxon>Dikarya</taxon>
        <taxon>Ascomycota</taxon>
        <taxon>Pezizomycotina</taxon>
        <taxon>Pezizomycetes</taxon>
        <taxon>Pezizales</taxon>
        <taxon>Tuberaceae</taxon>
        <taxon>Choiromyces</taxon>
    </lineage>
</organism>
<sequence>MSDSVITSEQNNSPPQAIGVTGEANSRTSSYIKSICQPAIKRGSNKRVFSLR</sequence>
<keyword evidence="3" id="KW-1185">Reference proteome</keyword>
<accession>A0A3N4J056</accession>
<feature type="compositionally biased region" description="Polar residues" evidence="1">
    <location>
        <begin position="1"/>
        <end position="15"/>
    </location>
</feature>
<protein>
    <submittedName>
        <fullName evidence="2">Uncharacterized protein</fullName>
    </submittedName>
</protein>
<evidence type="ECO:0000256" key="1">
    <source>
        <dbReference type="SAM" id="MobiDB-lite"/>
    </source>
</evidence>
<evidence type="ECO:0000313" key="2">
    <source>
        <dbReference type="EMBL" id="RPA91526.1"/>
    </source>
</evidence>
<name>A0A3N4J056_9PEZI</name>
<dbReference type="EMBL" id="ML120494">
    <property type="protein sequence ID" value="RPA91526.1"/>
    <property type="molecule type" value="Genomic_DNA"/>
</dbReference>
<proteinExistence type="predicted"/>
<dbReference type="Proteomes" id="UP000276215">
    <property type="component" value="Unassembled WGS sequence"/>
</dbReference>
<gene>
    <name evidence="2" type="ORF">L873DRAFT_1819252</name>
</gene>
<evidence type="ECO:0000313" key="3">
    <source>
        <dbReference type="Proteomes" id="UP000276215"/>
    </source>
</evidence>
<feature type="region of interest" description="Disordered" evidence="1">
    <location>
        <begin position="1"/>
        <end position="26"/>
    </location>
</feature>